<reference evidence="2" key="1">
    <citation type="journal article" date="2021" name="Open Biol.">
        <title>Shared evolutionary footprints suggest mitochondrial oxidative damage underlies multiple complex I losses in fungi.</title>
        <authorList>
            <person name="Schikora-Tamarit M.A."/>
            <person name="Marcet-Houben M."/>
            <person name="Nosek J."/>
            <person name="Gabaldon T."/>
        </authorList>
    </citation>
    <scope>NUCLEOTIDE SEQUENCE</scope>
    <source>
        <strain evidence="2">NCAIM Y.01608</strain>
    </source>
</reference>
<dbReference type="SUPFAM" id="SSF52266">
    <property type="entry name" value="SGNH hydrolase"/>
    <property type="match status" value="1"/>
</dbReference>
<reference evidence="2" key="2">
    <citation type="submission" date="2021-01" db="EMBL/GenBank/DDBJ databases">
        <authorList>
            <person name="Schikora-Tamarit M.A."/>
        </authorList>
    </citation>
    <scope>NUCLEOTIDE SEQUENCE</scope>
    <source>
        <strain evidence="2">NCAIM Y.01608</strain>
    </source>
</reference>
<dbReference type="InterPro" id="IPR036514">
    <property type="entry name" value="SGNH_hydro_sf"/>
</dbReference>
<feature type="domain" description="SGNH hydrolase-type esterase" evidence="1">
    <location>
        <begin position="24"/>
        <end position="237"/>
    </location>
</feature>
<dbReference type="PANTHER" id="PTHR14209:SF19">
    <property type="entry name" value="ISOAMYL ACETATE-HYDROLYZING ESTERASE 1 HOMOLOG"/>
    <property type="match status" value="1"/>
</dbReference>
<name>A0A9P8SWT5_9ASCO</name>
<dbReference type="EMBL" id="JAEUBD010001571">
    <property type="protein sequence ID" value="KAH3658698.1"/>
    <property type="molecule type" value="Genomic_DNA"/>
</dbReference>
<dbReference type="PANTHER" id="PTHR14209">
    <property type="entry name" value="ISOAMYL ACETATE-HYDROLYZING ESTERASE 1"/>
    <property type="match status" value="1"/>
</dbReference>
<accession>A0A9P8SWT5</accession>
<sequence length="284" mass="32803">MLIVPTARYPENYEYALDFPKFLLIGDSITERCANPFPISDFLADGYDKNGNYTVEHNSLEFCFMGQLQHDYARRMDIINRGFSGYNSHYWRHMIEKVLRIEHDLSYSKCKVATLFLGTNDAAFAKPDGVPYDEFLDNMEFIIKQILDRDIKLVVIGPGHHYPDIWESLNPGDVEKGILRRNEENLKYSNGLKQLAEKFQVPFVDLYAAHEEYAKNSVLKSSQNLILDGIHFTGEGYLLLYQLLKSALAENYPEMTVPNLKMRLPDWNNFDSAKVEEIEIPALN</sequence>
<proteinExistence type="predicted"/>
<dbReference type="AlphaFoldDB" id="A0A9P8SWT5"/>
<evidence type="ECO:0000313" key="3">
    <source>
        <dbReference type="Proteomes" id="UP000788993"/>
    </source>
</evidence>
<keyword evidence="3" id="KW-1185">Reference proteome</keyword>
<organism evidence="2 3">
    <name type="scientific">Ogataea polymorpha</name>
    <dbReference type="NCBI Taxonomy" id="460523"/>
    <lineage>
        <taxon>Eukaryota</taxon>
        <taxon>Fungi</taxon>
        <taxon>Dikarya</taxon>
        <taxon>Ascomycota</taxon>
        <taxon>Saccharomycotina</taxon>
        <taxon>Pichiomycetes</taxon>
        <taxon>Pichiales</taxon>
        <taxon>Pichiaceae</taxon>
        <taxon>Ogataea</taxon>
    </lineage>
</organism>
<dbReference type="InterPro" id="IPR045136">
    <property type="entry name" value="Iah1-like"/>
</dbReference>
<comment type="caution">
    <text evidence="2">The sequence shown here is derived from an EMBL/GenBank/DDBJ whole genome shotgun (WGS) entry which is preliminary data.</text>
</comment>
<gene>
    <name evidence="2" type="ORF">OGATHE_006422</name>
</gene>
<dbReference type="Pfam" id="PF13472">
    <property type="entry name" value="Lipase_GDSL_2"/>
    <property type="match status" value="1"/>
</dbReference>
<dbReference type="InterPro" id="IPR013830">
    <property type="entry name" value="SGNH_hydro"/>
</dbReference>
<dbReference type="Gene3D" id="3.40.50.1110">
    <property type="entry name" value="SGNH hydrolase"/>
    <property type="match status" value="1"/>
</dbReference>
<protein>
    <recommendedName>
        <fullName evidence="1">SGNH hydrolase-type esterase domain-containing protein</fullName>
    </recommendedName>
</protein>
<evidence type="ECO:0000313" key="2">
    <source>
        <dbReference type="EMBL" id="KAH3658698.1"/>
    </source>
</evidence>
<evidence type="ECO:0000259" key="1">
    <source>
        <dbReference type="Pfam" id="PF13472"/>
    </source>
</evidence>
<dbReference type="Proteomes" id="UP000788993">
    <property type="component" value="Unassembled WGS sequence"/>
</dbReference>